<sequence length="181" mass="19421">MACTVQAAVQPGMHSMIPVAALVAERTADVEQAVLGKDIAPVVLDWKAGKVQAQVGTHVEDMVAMFVAVVDKKDKGSRSVVLGGRVEHCSTNRRDLGLLLGVSAEEAVQSEDELADKQSAPTRNVPKTVYRGSVERLGFVAVPQHMAADMAAFAEVARKQIAEPAKADTAVLEQKEKRHWV</sequence>
<dbReference type="EMBL" id="JADGJD010000008">
    <property type="protein sequence ID" value="KAJ3057220.1"/>
    <property type="molecule type" value="Genomic_DNA"/>
</dbReference>
<reference evidence="1" key="1">
    <citation type="submission" date="2020-05" db="EMBL/GenBank/DDBJ databases">
        <title>Phylogenomic resolution of chytrid fungi.</title>
        <authorList>
            <person name="Stajich J.E."/>
            <person name="Amses K."/>
            <person name="Simmons R."/>
            <person name="Seto K."/>
            <person name="Myers J."/>
            <person name="Bonds A."/>
            <person name="Quandt C.A."/>
            <person name="Barry K."/>
            <person name="Liu P."/>
            <person name="Grigoriev I."/>
            <person name="Longcore J.E."/>
            <person name="James T.Y."/>
        </authorList>
    </citation>
    <scope>NUCLEOTIDE SEQUENCE</scope>
    <source>
        <strain evidence="1">JEL0318</strain>
    </source>
</reference>
<gene>
    <name evidence="1" type="ORF">HK097_010580</name>
</gene>
<proteinExistence type="predicted"/>
<keyword evidence="2" id="KW-1185">Reference proteome</keyword>
<organism evidence="1 2">
    <name type="scientific">Rhizophlyctis rosea</name>
    <dbReference type="NCBI Taxonomy" id="64517"/>
    <lineage>
        <taxon>Eukaryota</taxon>
        <taxon>Fungi</taxon>
        <taxon>Fungi incertae sedis</taxon>
        <taxon>Chytridiomycota</taxon>
        <taxon>Chytridiomycota incertae sedis</taxon>
        <taxon>Chytridiomycetes</taxon>
        <taxon>Rhizophlyctidales</taxon>
        <taxon>Rhizophlyctidaceae</taxon>
        <taxon>Rhizophlyctis</taxon>
    </lineage>
</organism>
<evidence type="ECO:0000313" key="1">
    <source>
        <dbReference type="EMBL" id="KAJ3057220.1"/>
    </source>
</evidence>
<protein>
    <submittedName>
        <fullName evidence="1">Uncharacterized protein</fullName>
    </submittedName>
</protein>
<dbReference type="Proteomes" id="UP001212841">
    <property type="component" value="Unassembled WGS sequence"/>
</dbReference>
<dbReference type="AlphaFoldDB" id="A0AAD5SLA0"/>
<name>A0AAD5SLA0_9FUNG</name>
<comment type="caution">
    <text evidence="1">The sequence shown here is derived from an EMBL/GenBank/DDBJ whole genome shotgun (WGS) entry which is preliminary data.</text>
</comment>
<evidence type="ECO:0000313" key="2">
    <source>
        <dbReference type="Proteomes" id="UP001212841"/>
    </source>
</evidence>
<accession>A0AAD5SLA0</accession>